<keyword evidence="3" id="KW-1133">Transmembrane helix</keyword>
<comment type="caution">
    <text evidence="6">The sequence shown here is derived from an EMBL/GenBank/DDBJ whole genome shotgun (WGS) entry which is preliminary data.</text>
</comment>
<reference evidence="7 8" key="1">
    <citation type="journal article" date="2020" name="Nat. Food">
        <title>A phased Vanilla planifolia genome enables genetic improvement of flavour and production.</title>
        <authorList>
            <person name="Hasing T."/>
            <person name="Tang H."/>
            <person name="Brym M."/>
            <person name="Khazi F."/>
            <person name="Huang T."/>
            <person name="Chambers A.H."/>
        </authorList>
    </citation>
    <scope>NUCLEOTIDE SEQUENCE [LARGE SCALE GENOMIC DNA]</scope>
    <source>
        <tissue evidence="6">Leaf</tissue>
    </source>
</reference>
<feature type="region of interest" description="Disordered" evidence="2">
    <location>
        <begin position="198"/>
        <end position="218"/>
    </location>
</feature>
<dbReference type="PANTHER" id="PTHR33740">
    <property type="entry name" value="GPI-ANCHORED ADHESIN-LIKE PROTEIN"/>
    <property type="match status" value="1"/>
</dbReference>
<evidence type="ECO:0000313" key="8">
    <source>
        <dbReference type="Proteomes" id="UP000639772"/>
    </source>
</evidence>
<evidence type="ECO:0000259" key="4">
    <source>
        <dbReference type="PROSITE" id="PS51272"/>
    </source>
</evidence>
<feature type="coiled-coil region" evidence="1">
    <location>
        <begin position="593"/>
        <end position="620"/>
    </location>
</feature>
<dbReference type="Proteomes" id="UP000636800">
    <property type="component" value="Chromosome 2"/>
</dbReference>
<dbReference type="EMBL" id="JADCNM010000002">
    <property type="protein sequence ID" value="KAG0493696.1"/>
    <property type="molecule type" value="Genomic_DNA"/>
</dbReference>
<keyword evidence="1" id="KW-0175">Coiled coil</keyword>
<name>A0A835RRZ8_VANPL</name>
<evidence type="ECO:0000256" key="2">
    <source>
        <dbReference type="SAM" id="MobiDB-lite"/>
    </source>
</evidence>
<dbReference type="InterPro" id="IPR001119">
    <property type="entry name" value="SLH_dom"/>
</dbReference>
<evidence type="ECO:0000313" key="7">
    <source>
        <dbReference type="Proteomes" id="UP000636800"/>
    </source>
</evidence>
<feature type="compositionally biased region" description="Polar residues" evidence="2">
    <location>
        <begin position="201"/>
        <end position="212"/>
    </location>
</feature>
<evidence type="ECO:0000313" key="5">
    <source>
        <dbReference type="EMBL" id="KAG0491637.1"/>
    </source>
</evidence>
<evidence type="ECO:0000256" key="3">
    <source>
        <dbReference type="SAM" id="Phobius"/>
    </source>
</evidence>
<feature type="transmembrane region" description="Helical" evidence="3">
    <location>
        <begin position="92"/>
        <end position="113"/>
    </location>
</feature>
<keyword evidence="7" id="KW-1185">Reference proteome</keyword>
<evidence type="ECO:0000313" key="6">
    <source>
        <dbReference type="EMBL" id="KAG0493696.1"/>
    </source>
</evidence>
<accession>A0A835RRZ8</accession>
<feature type="region of interest" description="Disordered" evidence="2">
    <location>
        <begin position="53"/>
        <end position="73"/>
    </location>
</feature>
<protein>
    <recommendedName>
        <fullName evidence="4">SLH domain-containing protein</fullName>
    </recommendedName>
</protein>
<gene>
    <name evidence="6" type="ORF">HPP92_004690</name>
    <name evidence="5" type="ORF">HPP92_005035</name>
</gene>
<feature type="domain" description="SLH" evidence="4">
    <location>
        <begin position="382"/>
        <end position="450"/>
    </location>
</feature>
<organism evidence="6 8">
    <name type="scientific">Vanilla planifolia</name>
    <name type="common">Vanilla</name>
    <dbReference type="NCBI Taxonomy" id="51239"/>
    <lineage>
        <taxon>Eukaryota</taxon>
        <taxon>Viridiplantae</taxon>
        <taxon>Streptophyta</taxon>
        <taxon>Embryophyta</taxon>
        <taxon>Tracheophyta</taxon>
        <taxon>Spermatophyta</taxon>
        <taxon>Magnoliopsida</taxon>
        <taxon>Liliopsida</taxon>
        <taxon>Asparagales</taxon>
        <taxon>Orchidaceae</taxon>
        <taxon>Vanilloideae</taxon>
        <taxon>Vanilleae</taxon>
        <taxon>Vanilla</taxon>
    </lineage>
</organism>
<dbReference type="Proteomes" id="UP000639772">
    <property type="component" value="Unassembled WGS sequence"/>
</dbReference>
<dbReference type="PANTHER" id="PTHR33740:SF3">
    <property type="entry name" value="GPI-ANCHORED ADHESIN-LIKE PROTEIN"/>
    <property type="match status" value="1"/>
</dbReference>
<dbReference type="EMBL" id="JADCNL010000002">
    <property type="protein sequence ID" value="KAG0491637.1"/>
    <property type="molecule type" value="Genomic_DNA"/>
</dbReference>
<dbReference type="OrthoDB" id="2020668at2759"/>
<dbReference type="AlphaFoldDB" id="A0A835RRZ8"/>
<keyword evidence="3" id="KW-0472">Membrane</keyword>
<proteinExistence type="predicted"/>
<feature type="coiled-coil region" evidence="1">
    <location>
        <begin position="484"/>
        <end position="553"/>
    </location>
</feature>
<keyword evidence="3" id="KW-0812">Transmembrane</keyword>
<feature type="compositionally biased region" description="Low complexity" evidence="2">
    <location>
        <begin position="58"/>
        <end position="70"/>
    </location>
</feature>
<dbReference type="PROSITE" id="PS51272">
    <property type="entry name" value="SLH"/>
    <property type="match status" value="1"/>
</dbReference>
<evidence type="ECO:0000256" key="1">
    <source>
        <dbReference type="SAM" id="Coils"/>
    </source>
</evidence>
<sequence length="755" mass="83089">MASLIRTSPPCSLQLGSSRRCHEFFSVSLRFRLRPSRCLVFLAYSAQRTTGNGRERQSWVGSSSSSDSFGGWSGSEVDGDGKFPEKGGFGGMLGAGLAGVLFLGGITFATLSLSSKSSKTTSDMGVKKSTTALTAEQELQLISDDQATETVQVGNKTSAIFSDKVSKKNDEVSNFLEVTEDPSLLALEVNEDKHGNANHLEASSTQSPYTNGEDTRTTDGSFEEALQVPPGKILVPAVVDQVQSQALAALQVLKVIESDVQPGDLCTRREYARWLVSASSVLSRNPTSKIYPAMYVENVTELAFNDVTPEDPDFACIQGLAEAGIISSRFSLSDMKGSSSENQDPFFFFPESPVSRQDLVSWKMALEKRKLPEVDRNHLYQQSSFLDIDSIDTAAWPALVADFSSGEHGIICLAFGYTRLFQPNKPVTKAQAAIALSTGEAAEIVGEELARIEAESLAETAVSEHAALVAQVEKEINASFAEELAIERKKIEAVEKLAEEARLELERIRVEREEENSALLKGRAVVESEMEVLSRLRCEVEKKLQELMSNKAELSFERERISRLRKETESENQSVVQLQYELEVERKALSLARTWAEEEAKRARELAKSLEQARERWERHGIKVIVDENLQEDALVGMTWISAGMQSTDETINRGESLAEKLKAMAAEIKLRSSSAINSIIQRILAIVSALKQHALDSRKQVVKLCRKVAQNGGKSVETIKESAAGISSTIGERAKRVCDDCKESVYRISQKFKV</sequence>